<dbReference type="EMBL" id="CAJPIN010000154">
    <property type="protein sequence ID" value="CAG2053120.1"/>
    <property type="molecule type" value="Genomic_DNA"/>
</dbReference>
<evidence type="ECO:0000259" key="3">
    <source>
        <dbReference type="Pfam" id="PF23788"/>
    </source>
</evidence>
<evidence type="ECO:0000259" key="2">
    <source>
        <dbReference type="Pfam" id="PF23723"/>
    </source>
</evidence>
<protein>
    <recommendedName>
        <fullName evidence="6">Erythroid differentiation-related factor 1</fullName>
    </recommendedName>
</protein>
<reference evidence="4" key="1">
    <citation type="submission" date="2021-03" db="EMBL/GenBank/DDBJ databases">
        <authorList>
            <person name="Tran Van P."/>
        </authorList>
    </citation>
    <scope>NUCLEOTIDE SEQUENCE</scope>
</reference>
<dbReference type="InterPro" id="IPR056582">
    <property type="entry name" value="EDRF1_N"/>
</dbReference>
<feature type="domain" description="EDRF1 TPR repeats region" evidence="2">
    <location>
        <begin position="888"/>
        <end position="1244"/>
    </location>
</feature>
<organism evidence="4 5">
    <name type="scientific">Timema podura</name>
    <name type="common">Walking stick</name>
    <dbReference type="NCBI Taxonomy" id="61482"/>
    <lineage>
        <taxon>Eukaryota</taxon>
        <taxon>Metazoa</taxon>
        <taxon>Ecdysozoa</taxon>
        <taxon>Arthropoda</taxon>
        <taxon>Hexapoda</taxon>
        <taxon>Insecta</taxon>
        <taxon>Pterygota</taxon>
        <taxon>Neoptera</taxon>
        <taxon>Polyneoptera</taxon>
        <taxon>Phasmatodea</taxon>
        <taxon>Timematodea</taxon>
        <taxon>Timematoidea</taxon>
        <taxon>Timematidae</taxon>
        <taxon>Timema</taxon>
    </lineage>
</organism>
<dbReference type="PANTHER" id="PTHR15000">
    <property type="entry name" value="ERYTHROID DIFFERENTIATION-RELATED FACTOR 1"/>
    <property type="match status" value="1"/>
</dbReference>
<name>A0ABN7NI75_TIMPD</name>
<dbReference type="Pfam" id="PF23723">
    <property type="entry name" value="TPR_EDRF1"/>
    <property type="match status" value="2"/>
</dbReference>
<dbReference type="Proteomes" id="UP001153148">
    <property type="component" value="Unassembled WGS sequence"/>
</dbReference>
<feature type="region of interest" description="Disordered" evidence="1">
    <location>
        <begin position="310"/>
        <end position="348"/>
    </location>
</feature>
<dbReference type="InterPro" id="IPR056583">
    <property type="entry name" value="EDRF1_TPR"/>
</dbReference>
<evidence type="ECO:0000313" key="5">
    <source>
        <dbReference type="Proteomes" id="UP001153148"/>
    </source>
</evidence>
<evidence type="ECO:0000256" key="1">
    <source>
        <dbReference type="SAM" id="MobiDB-lite"/>
    </source>
</evidence>
<sequence>MCTSHAMVVGRDYRHLLQLKKKPDEEKELLTPFHRSSTSRLRSSDTTNTHPSMSTTRNELIEPTQVRATTAKCRETVEFSKESKKEIRLDRFGAVACLTIDRLGLQQMIESNTRAPFSGLSPSSGRPQASEDEEEAANKGVKSTAVVKYSSVNSLANFSRLRCNTDLNMPPSNWLSSSAGLYGLQQVATHSTGFSSFRMAHMFPDCVGEVDVVSDAENIKKLLKIPYSKGPVSMMIHCVENTLLIDEFDIHKHLLCTSESEWAWLRQFFFNHVRHTLGDKEKCVSTKNKSRCALQQRSLVSKFLYHSLAEPESATHPQTKESLSDEHTSDAHTAMVGPPLPEPTLEEKLPDPTFNHKFARNVVWTFEDIQMLIGTDMPIFGGQTHPCISLRLRDMSKPINVLTGIDYWLDNLMCNVPEVVMCYHLDGIVQKYELIKTEDLPHLEDSKFSPKVIRDVAQNILSFLKSNATKAGHTYWLFKGKDDDVVKLYDLTSLCTDVMKDKDENPFTVPVAMLLYRVARNMKHSSESRRQHGTILMLLKNCLSLLNKEKYPQIVTSAHYMLSDLYLPAGTDPSTPELQEEEEGGEYEGVQPPPPLSNDIKERCLSSLNHVLAGLHCLPYFPDDRVQETDDQTSQKEEVPKMARPFQAIPMPYSPLQEPSGAELCKARSDDTASWKVHLNTLLLEKACLVYATLTEQRYSAGNYGSALRAICMVVRCHYVTSTGLLGYMLGRAGDACFRVVQHWTRVEEIREEYSRVSETDRDILLHLGQDQGPCQLIPEHILTMEQMLEASRECYLQALALEKPNTNLWRRLGNIENELGVLYMNQAAMINSENCIFKKRVQTLSADILSEATQDTVPQTLSHNSEEDETEASTQIEQADNEYGKVQAATSNSSELIQLFQNSLKHLESGILAFRKVQDQGNLSLLHSNIGRLMRLSAHSHSPHSDTRTNFGGMERHLYNKALSSYRTALQVLGHRRNNPAIWDTVTWELSTTLYSMATLLQDYPDLTNKTSEEAEREVVELFMKALKFCDMDTSSPRQLVYQFRAAKIHHCLGSLYHKTFRVLDLDDSRRKNVLQLTRLHYDKSSSLLARLEETQEFLTVQLERVALQEFLLDNASSFSGKVKLLHSIILLLLECAPLLQVLEGRNKVLKVQDIPGTSEGDQSNCNSAEELEQELPLLRLLQQRLQFCLRSLAKLHSGRSRAESAAKVYKEMYSLSLQSSSEQPTSLVSHLIQLLSSVQTILSEKLNVSIQAHSPR</sequence>
<evidence type="ECO:0000313" key="4">
    <source>
        <dbReference type="EMBL" id="CAG2053120.1"/>
    </source>
</evidence>
<feature type="compositionally biased region" description="Low complexity" evidence="1">
    <location>
        <begin position="35"/>
        <end position="47"/>
    </location>
</feature>
<feature type="domain" description="EDRF1 N-terminal" evidence="3">
    <location>
        <begin position="355"/>
        <end position="567"/>
    </location>
</feature>
<feature type="region of interest" description="Disordered" evidence="1">
    <location>
        <begin position="33"/>
        <end position="56"/>
    </location>
</feature>
<feature type="compositionally biased region" description="Basic and acidic residues" evidence="1">
    <location>
        <begin position="318"/>
        <end position="330"/>
    </location>
</feature>
<accession>A0ABN7NI75</accession>
<dbReference type="PANTHER" id="PTHR15000:SF1">
    <property type="entry name" value="ERYTHROID DIFFERENTIATION-RELATED FACTOR 1"/>
    <property type="match status" value="1"/>
</dbReference>
<keyword evidence="5" id="KW-1185">Reference proteome</keyword>
<gene>
    <name evidence="4" type="ORF">TPAB3V08_LOCUS201</name>
</gene>
<evidence type="ECO:0008006" key="6">
    <source>
        <dbReference type="Google" id="ProtNLM"/>
    </source>
</evidence>
<feature type="domain" description="EDRF1 N-terminal" evidence="3">
    <location>
        <begin position="141"/>
        <end position="334"/>
    </location>
</feature>
<comment type="caution">
    <text evidence="4">The sequence shown here is derived from an EMBL/GenBank/DDBJ whole genome shotgun (WGS) entry which is preliminary data.</text>
</comment>
<proteinExistence type="predicted"/>
<dbReference type="Pfam" id="PF23788">
    <property type="entry name" value="EDRF1_N"/>
    <property type="match status" value="2"/>
</dbReference>
<feature type="domain" description="EDRF1 TPR repeats region" evidence="2">
    <location>
        <begin position="810"/>
        <end position="844"/>
    </location>
</feature>
<feature type="region of interest" description="Disordered" evidence="1">
    <location>
        <begin position="571"/>
        <end position="594"/>
    </location>
</feature>
<feature type="compositionally biased region" description="Polar residues" evidence="1">
    <location>
        <begin position="114"/>
        <end position="127"/>
    </location>
</feature>
<feature type="region of interest" description="Disordered" evidence="1">
    <location>
        <begin position="114"/>
        <end position="140"/>
    </location>
</feature>